<dbReference type="AlphaFoldDB" id="A0A378QX31"/>
<dbReference type="Proteomes" id="UP000254065">
    <property type="component" value="Unassembled WGS sequence"/>
</dbReference>
<proteinExistence type="predicted"/>
<keyword evidence="2" id="KW-1185">Reference proteome</keyword>
<name>A0A378QX31_9GAMM</name>
<dbReference type="OrthoDB" id="648192at2"/>
<dbReference type="RefSeq" id="WP_036388092.1">
    <property type="nucleotide sequence ID" value="NZ_UGQB01000004.1"/>
</dbReference>
<dbReference type="EMBL" id="UGQB01000004">
    <property type="protein sequence ID" value="STZ07485.1"/>
    <property type="molecule type" value="Genomic_DNA"/>
</dbReference>
<sequence>MNTSRQFSVYTTPLAKQHLQGLLEDKNPLTYQKHMYVLGELLSQNIISQIDNKDGVLLISTAEDADYLQLGVQDELKKANFNTKMAVFWNNHYQPSYGSSVAPIVHKYLEPNYHTAKTVIIVKSVISGSCVVRTNLLELFDTIKEATKIFIVSPVMHINSQDTLKAEFPNDIANKFEFIYFAIDAQKDKQTGEVIPGIGGQIYGLLGLTDQPARTGYIPKTIQKRMGLTIN</sequence>
<gene>
    <name evidence="1" type="ORF">NCTC12877_00454</name>
</gene>
<protein>
    <submittedName>
        <fullName evidence="1">Uncharacterized protein</fullName>
    </submittedName>
</protein>
<accession>A0A378QX31</accession>
<evidence type="ECO:0000313" key="2">
    <source>
        <dbReference type="Proteomes" id="UP000254065"/>
    </source>
</evidence>
<evidence type="ECO:0000313" key="1">
    <source>
        <dbReference type="EMBL" id="STZ07485.1"/>
    </source>
</evidence>
<reference evidence="1 2" key="1">
    <citation type="submission" date="2018-06" db="EMBL/GenBank/DDBJ databases">
        <authorList>
            <consortium name="Pathogen Informatics"/>
            <person name="Doyle S."/>
        </authorList>
    </citation>
    <scope>NUCLEOTIDE SEQUENCE [LARGE SCALE GENOMIC DNA]</scope>
    <source>
        <strain evidence="1 2">NCTC12877</strain>
    </source>
</reference>
<dbReference type="STRING" id="1122244.GCA_000426885_02104"/>
<organism evidence="1 2">
    <name type="scientific">Moraxella caprae</name>
    <dbReference type="NCBI Taxonomy" id="90240"/>
    <lineage>
        <taxon>Bacteria</taxon>
        <taxon>Pseudomonadati</taxon>
        <taxon>Pseudomonadota</taxon>
        <taxon>Gammaproteobacteria</taxon>
        <taxon>Moraxellales</taxon>
        <taxon>Moraxellaceae</taxon>
        <taxon>Moraxella</taxon>
    </lineage>
</organism>